<name>A0A2U3Z5T5_LEPWE</name>
<dbReference type="PROSITE" id="PS50011">
    <property type="entry name" value="PROTEIN_KINASE_DOM"/>
    <property type="match status" value="1"/>
</dbReference>
<dbReference type="InterPro" id="IPR000719">
    <property type="entry name" value="Prot_kinase_dom"/>
</dbReference>
<evidence type="ECO:0000256" key="3">
    <source>
        <dbReference type="ARBA" id="ARBA00022777"/>
    </source>
</evidence>
<evidence type="ECO:0000256" key="1">
    <source>
        <dbReference type="ARBA" id="ARBA00022679"/>
    </source>
</evidence>
<dbReference type="InterPro" id="IPR011009">
    <property type="entry name" value="Kinase-like_dom_sf"/>
</dbReference>
<dbReference type="GO" id="GO:0005886">
    <property type="term" value="C:plasma membrane"/>
    <property type="evidence" value="ECO:0007669"/>
    <property type="project" value="TreeGrafter"/>
</dbReference>
<feature type="domain" description="Protein kinase" evidence="6">
    <location>
        <begin position="1"/>
        <end position="146"/>
    </location>
</feature>
<dbReference type="Proteomes" id="UP000245341">
    <property type="component" value="Unplaced"/>
</dbReference>
<dbReference type="InterPro" id="IPR050122">
    <property type="entry name" value="RTK"/>
</dbReference>
<keyword evidence="5" id="KW-0675">Receptor</keyword>
<organism evidence="7 8">
    <name type="scientific">Leptonychotes weddellii</name>
    <name type="common">Weddell seal</name>
    <name type="synonym">Otaria weddellii</name>
    <dbReference type="NCBI Taxonomy" id="9713"/>
    <lineage>
        <taxon>Eukaryota</taxon>
        <taxon>Metazoa</taxon>
        <taxon>Chordata</taxon>
        <taxon>Craniata</taxon>
        <taxon>Vertebrata</taxon>
        <taxon>Euteleostomi</taxon>
        <taxon>Mammalia</taxon>
        <taxon>Eutheria</taxon>
        <taxon>Laurasiatheria</taxon>
        <taxon>Carnivora</taxon>
        <taxon>Caniformia</taxon>
        <taxon>Pinnipedia</taxon>
        <taxon>Phocidae</taxon>
        <taxon>Monachinae</taxon>
        <taxon>Lobodontini</taxon>
        <taxon>Leptonychotes</taxon>
    </lineage>
</organism>
<evidence type="ECO:0000313" key="8">
    <source>
        <dbReference type="RefSeq" id="XP_006751367.1"/>
    </source>
</evidence>
<keyword evidence="2" id="KW-0547">Nucleotide-binding</keyword>
<dbReference type="GeneID" id="102725972"/>
<evidence type="ECO:0000259" key="6">
    <source>
        <dbReference type="PROSITE" id="PS50011"/>
    </source>
</evidence>
<keyword evidence="4" id="KW-0067">ATP-binding</keyword>
<keyword evidence="1" id="KW-0808">Transferase</keyword>
<dbReference type="GO" id="GO:0005524">
    <property type="term" value="F:ATP binding"/>
    <property type="evidence" value="ECO:0007669"/>
    <property type="project" value="UniProtKB-KW"/>
</dbReference>
<keyword evidence="3" id="KW-0418">Kinase</keyword>
<evidence type="ECO:0000256" key="5">
    <source>
        <dbReference type="ARBA" id="ARBA00023170"/>
    </source>
</evidence>
<dbReference type="GO" id="GO:0004714">
    <property type="term" value="F:transmembrane receptor protein tyrosine kinase activity"/>
    <property type="evidence" value="ECO:0007669"/>
    <property type="project" value="TreeGrafter"/>
</dbReference>
<dbReference type="PRINTS" id="PR00109">
    <property type="entry name" value="TYRKINASE"/>
</dbReference>
<dbReference type="Gene3D" id="1.10.510.10">
    <property type="entry name" value="Transferase(Phosphotransferase) domain 1"/>
    <property type="match status" value="1"/>
</dbReference>
<keyword evidence="7" id="KW-1185">Reference proteome</keyword>
<reference evidence="8" key="1">
    <citation type="submission" date="2025-08" db="UniProtKB">
        <authorList>
            <consortium name="RefSeq"/>
        </authorList>
    </citation>
    <scope>IDENTIFICATION</scope>
    <source>
        <tissue evidence="8">Liver</tissue>
    </source>
</reference>
<dbReference type="InterPro" id="IPR001245">
    <property type="entry name" value="Ser-Thr/Tyr_kinase_cat_dom"/>
</dbReference>
<sequence length="151" mass="17533">MHQALLLMKSCGVTIKKPVTYLKEGLSHEQDPVPGYVLDDQYVSSVGTKFPVKWSAPEVFHYFKYSSKSDVWAFGILMWEVFSLGKQPYDLYDNSQVVVKVSQGHRLYRPQLASDTIYQIMYSCWHELPEKRPTFQQLLASIEPLREKDKP</sequence>
<dbReference type="GO" id="GO:0043235">
    <property type="term" value="C:receptor complex"/>
    <property type="evidence" value="ECO:0007669"/>
    <property type="project" value="TreeGrafter"/>
</dbReference>
<dbReference type="OrthoDB" id="4062651at2759"/>
<gene>
    <name evidence="8" type="primary">LOC102725972</name>
</gene>
<dbReference type="KEGG" id="lww:102725972"/>
<dbReference type="GO" id="GO:0007169">
    <property type="term" value="P:cell surface receptor protein tyrosine kinase signaling pathway"/>
    <property type="evidence" value="ECO:0007669"/>
    <property type="project" value="TreeGrafter"/>
</dbReference>
<dbReference type="InterPro" id="IPR020635">
    <property type="entry name" value="Tyr_kinase_cat_dom"/>
</dbReference>
<evidence type="ECO:0000313" key="7">
    <source>
        <dbReference type="Proteomes" id="UP000245341"/>
    </source>
</evidence>
<evidence type="ECO:0000256" key="4">
    <source>
        <dbReference type="ARBA" id="ARBA00022840"/>
    </source>
</evidence>
<proteinExistence type="predicted"/>
<accession>A0A2U3Z5T5</accession>
<protein>
    <submittedName>
        <fullName evidence="8">Cytoplasmic tyrosine-protein kinase BMX-like</fullName>
    </submittedName>
</protein>
<dbReference type="SMART" id="SM00219">
    <property type="entry name" value="TyrKc"/>
    <property type="match status" value="1"/>
</dbReference>
<dbReference type="PANTHER" id="PTHR24416:SF611">
    <property type="entry name" value="TYROSINE-PROTEIN KINASE TRANSMEMBRANE RECEPTOR ROR"/>
    <property type="match status" value="1"/>
</dbReference>
<dbReference type="Pfam" id="PF07714">
    <property type="entry name" value="PK_Tyr_Ser-Thr"/>
    <property type="match status" value="1"/>
</dbReference>
<evidence type="ECO:0000256" key="2">
    <source>
        <dbReference type="ARBA" id="ARBA00022741"/>
    </source>
</evidence>
<dbReference type="RefSeq" id="XP_006751367.1">
    <property type="nucleotide sequence ID" value="XM_006751304.2"/>
</dbReference>
<dbReference type="SUPFAM" id="SSF56112">
    <property type="entry name" value="Protein kinase-like (PK-like)"/>
    <property type="match status" value="1"/>
</dbReference>
<dbReference type="PANTHER" id="PTHR24416">
    <property type="entry name" value="TYROSINE-PROTEIN KINASE RECEPTOR"/>
    <property type="match status" value="1"/>
</dbReference>
<dbReference type="STRING" id="9713.A0A2U3Z5T5"/>
<dbReference type="AlphaFoldDB" id="A0A2U3Z5T5"/>